<gene>
    <name evidence="3" type="ORF">W822_07760</name>
</gene>
<dbReference type="EMBL" id="AYXT01000009">
    <property type="protein sequence ID" value="ETF02733.1"/>
    <property type="molecule type" value="Genomic_DNA"/>
</dbReference>
<dbReference type="PROSITE" id="PS00163">
    <property type="entry name" value="FUMARATE_LYASES"/>
    <property type="match status" value="1"/>
</dbReference>
<dbReference type="FunFam" id="1.20.200.10:FF:000014">
    <property type="entry name" value="3-carboxy-cis,cis-muconate cycloisomerase"/>
    <property type="match status" value="1"/>
</dbReference>
<comment type="caution">
    <text evidence="3">The sequence shown here is derived from an EMBL/GenBank/DDBJ whole genome shotgun (WGS) entry which is preliminary data.</text>
</comment>
<evidence type="ECO:0000313" key="4">
    <source>
        <dbReference type="Proteomes" id="UP000018733"/>
    </source>
</evidence>
<dbReference type="Pfam" id="PF10397">
    <property type="entry name" value="ADSL_C"/>
    <property type="match status" value="1"/>
</dbReference>
<dbReference type="Gene3D" id="1.20.200.10">
    <property type="entry name" value="Fumarase/aspartase (Central domain)"/>
    <property type="match status" value="1"/>
</dbReference>
<proteinExistence type="predicted"/>
<dbReference type="PRINTS" id="PR00149">
    <property type="entry name" value="FUMRATELYASE"/>
</dbReference>
<dbReference type="GO" id="GO:0044208">
    <property type="term" value="P:'de novo' AMP biosynthetic process"/>
    <property type="evidence" value="ECO:0007669"/>
    <property type="project" value="UniProtKB-UniPathway"/>
</dbReference>
<keyword evidence="4" id="KW-1185">Reference proteome</keyword>
<dbReference type="Proteomes" id="UP000018733">
    <property type="component" value="Unassembled WGS sequence"/>
</dbReference>
<dbReference type="PRINTS" id="PR00145">
    <property type="entry name" value="ARGSUCLYASE"/>
</dbReference>
<dbReference type="UniPathway" id="UPA00075">
    <property type="reaction ID" value="UER00336"/>
</dbReference>
<dbReference type="Pfam" id="PF00206">
    <property type="entry name" value="Lyase_1"/>
    <property type="match status" value="1"/>
</dbReference>
<dbReference type="InterPro" id="IPR004769">
    <property type="entry name" value="Pur_lyase"/>
</dbReference>
<sequence length="449" mass="49878">MGAYVIDSALFRDQFGTDSMRQIFSDETTVQRWLDVEAALARVQVELDIIPREAGEEIDRKCKVENIDLPELKQEMDRTAHPIVPLLRAMKKACDGEAGEYIHWGATTQDIMDTGTILQVRDGLDEIESAYRALYANVRELAATYRDQVMVGRSHGQHALPITFGFKAAGWAEELRRNFVRIRQMRERVLVGQFSGAVGTLAALGTQGLTVQRRLFEELGLACPSITWHTSRDSIAELICVLAIACGTAGKIAHEIFSLQKTDIAELEEPFAPGKVGSSTMPHKRNPPICEGVIALTRIVRTTVPLAIEAIVADHERDKVVLQTEREFIGRVFNMTHAAIKKMIFVTGGLSVRTENMEKNLFAQNGLLMSEAVMMGLSDTLGRQEAHDIVYRICMDVFEKGGSLKDALLADAEVSGRLQERDIERMLEPHGYIGHAGDFVDQVLANSLE</sequence>
<evidence type="ECO:0000256" key="1">
    <source>
        <dbReference type="ARBA" id="ARBA00023239"/>
    </source>
</evidence>
<dbReference type="InterPro" id="IPR000362">
    <property type="entry name" value="Fumarate_lyase_fam"/>
</dbReference>
<dbReference type="InterPro" id="IPR008948">
    <property type="entry name" value="L-Aspartase-like"/>
</dbReference>
<dbReference type="OrthoDB" id="9768878at2"/>
<dbReference type="GO" id="GO:0004018">
    <property type="term" value="F:N6-(1,2-dicarboxyethyl)AMP AMP-lyase (fumarate-forming) activity"/>
    <property type="evidence" value="ECO:0007669"/>
    <property type="project" value="InterPro"/>
</dbReference>
<dbReference type="CDD" id="cd01597">
    <property type="entry name" value="pCLME"/>
    <property type="match status" value="1"/>
</dbReference>
<dbReference type="GO" id="GO:0070626">
    <property type="term" value="F:(S)-2-(5-amino-1-(5-phospho-D-ribosyl)imidazole-4-carboxamido) succinate lyase (fumarate-forming) activity"/>
    <property type="evidence" value="ECO:0007669"/>
    <property type="project" value="TreeGrafter"/>
</dbReference>
<dbReference type="InterPro" id="IPR022761">
    <property type="entry name" value="Fumarate_lyase_N"/>
</dbReference>
<dbReference type="GO" id="GO:0006189">
    <property type="term" value="P:'de novo' IMP biosynthetic process"/>
    <property type="evidence" value="ECO:0007669"/>
    <property type="project" value="UniProtKB-UniPathway"/>
</dbReference>
<dbReference type="SUPFAM" id="SSF48557">
    <property type="entry name" value="L-aspartase-like"/>
    <property type="match status" value="1"/>
</dbReference>
<dbReference type="PATRIC" id="fig|1424334.3.peg.1552"/>
<dbReference type="eggNOG" id="COG0015">
    <property type="taxonomic scope" value="Bacteria"/>
</dbReference>
<reference evidence="3 4" key="1">
    <citation type="journal article" date="2014" name="Genome Announc.">
        <title>Draft Genome Sequence of Advenella kashmirensis Strain W13003, a Polycyclic Aromatic Hydrocarbon-Degrading Bacterium.</title>
        <authorList>
            <person name="Wang X."/>
            <person name="Jin D."/>
            <person name="Zhou L."/>
            <person name="Wu L."/>
            <person name="An W."/>
            <person name="Zhao L."/>
        </authorList>
    </citation>
    <scope>NUCLEOTIDE SEQUENCE [LARGE SCALE GENOMIC DNA]</scope>
    <source>
        <strain evidence="3 4">W13003</strain>
    </source>
</reference>
<dbReference type="InterPro" id="IPR020557">
    <property type="entry name" value="Fumarate_lyase_CS"/>
</dbReference>
<evidence type="ECO:0000313" key="3">
    <source>
        <dbReference type="EMBL" id="ETF02733.1"/>
    </source>
</evidence>
<protein>
    <submittedName>
        <fullName evidence="3">Adenylosuccinate lyase</fullName>
    </submittedName>
</protein>
<dbReference type="GO" id="GO:0005829">
    <property type="term" value="C:cytosol"/>
    <property type="evidence" value="ECO:0007669"/>
    <property type="project" value="TreeGrafter"/>
</dbReference>
<dbReference type="HOGENOM" id="CLU_030949_0_1_4"/>
<organism evidence="3 4">
    <name type="scientific">Advenella kashmirensis W13003</name>
    <dbReference type="NCBI Taxonomy" id="1424334"/>
    <lineage>
        <taxon>Bacteria</taxon>
        <taxon>Pseudomonadati</taxon>
        <taxon>Pseudomonadota</taxon>
        <taxon>Betaproteobacteria</taxon>
        <taxon>Burkholderiales</taxon>
        <taxon>Alcaligenaceae</taxon>
    </lineage>
</organism>
<dbReference type="InterPro" id="IPR019468">
    <property type="entry name" value="AdenyloSucc_lyase_C"/>
</dbReference>
<dbReference type="SMART" id="SM00998">
    <property type="entry name" value="ADSL_C"/>
    <property type="match status" value="1"/>
</dbReference>
<dbReference type="PANTHER" id="PTHR43172">
    <property type="entry name" value="ADENYLOSUCCINATE LYASE"/>
    <property type="match status" value="1"/>
</dbReference>
<dbReference type="PANTHER" id="PTHR43172:SF1">
    <property type="entry name" value="ADENYLOSUCCINATE LYASE"/>
    <property type="match status" value="1"/>
</dbReference>
<evidence type="ECO:0000259" key="2">
    <source>
        <dbReference type="SMART" id="SM00998"/>
    </source>
</evidence>
<feature type="domain" description="Adenylosuccinate lyase C-terminal" evidence="2">
    <location>
        <begin position="365"/>
        <end position="444"/>
    </location>
</feature>
<dbReference type="UniPathway" id="UPA00074">
    <property type="reaction ID" value="UER00132"/>
</dbReference>
<accession>V8QTQ9</accession>
<dbReference type="Gene3D" id="1.10.40.30">
    <property type="entry name" value="Fumarase/aspartase (C-terminal domain)"/>
    <property type="match status" value="1"/>
</dbReference>
<dbReference type="RefSeq" id="WP_024004530.1">
    <property type="nucleotide sequence ID" value="NZ_KI650979.1"/>
</dbReference>
<dbReference type="AlphaFoldDB" id="V8QTQ9"/>
<name>V8QTQ9_9BURK</name>
<dbReference type="STRING" id="1424334.W822_07760"/>
<dbReference type="NCBIfam" id="TIGR00928">
    <property type="entry name" value="purB"/>
    <property type="match status" value="1"/>
</dbReference>
<keyword evidence="1 3" id="KW-0456">Lyase</keyword>